<geneLocation type="plasmid" evidence="3 4">
    <name>unnamed3</name>
</geneLocation>
<dbReference type="Proteomes" id="UP001623232">
    <property type="component" value="Plasmid unnamed3"/>
</dbReference>
<dbReference type="Gene3D" id="1.10.260.40">
    <property type="entry name" value="lambda repressor-like DNA-binding domains"/>
    <property type="match status" value="1"/>
</dbReference>
<dbReference type="RefSeq" id="WP_406651441.1">
    <property type="nucleotide sequence ID" value="NZ_CP123587.1"/>
</dbReference>
<dbReference type="InterPro" id="IPR010982">
    <property type="entry name" value="Lambda_DNA-bd_dom_sf"/>
</dbReference>
<evidence type="ECO:0000259" key="2">
    <source>
        <dbReference type="PROSITE" id="PS50943"/>
    </source>
</evidence>
<organism evidence="3 4">
    <name type="scientific">Aliisedimentitalea scapharcae</name>
    <dbReference type="NCBI Taxonomy" id="1524259"/>
    <lineage>
        <taxon>Bacteria</taxon>
        <taxon>Pseudomonadati</taxon>
        <taxon>Pseudomonadota</taxon>
        <taxon>Alphaproteobacteria</taxon>
        <taxon>Rhodobacterales</taxon>
        <taxon>Roseobacteraceae</taxon>
        <taxon>Aliisedimentitalea</taxon>
    </lineage>
</organism>
<proteinExistence type="predicted"/>
<accession>A0ABZ2Y045</accession>
<evidence type="ECO:0000313" key="3">
    <source>
        <dbReference type="EMBL" id="WZK91548.1"/>
    </source>
</evidence>
<dbReference type="EMBL" id="CP123587">
    <property type="protein sequence ID" value="WZK91548.1"/>
    <property type="molecule type" value="Genomic_DNA"/>
</dbReference>
<feature type="region of interest" description="Disordered" evidence="1">
    <location>
        <begin position="75"/>
        <end position="134"/>
    </location>
</feature>
<evidence type="ECO:0000256" key="1">
    <source>
        <dbReference type="SAM" id="MobiDB-lite"/>
    </source>
</evidence>
<dbReference type="CDD" id="cd00093">
    <property type="entry name" value="HTH_XRE"/>
    <property type="match status" value="1"/>
</dbReference>
<dbReference type="Pfam" id="PF13560">
    <property type="entry name" value="HTH_31"/>
    <property type="match status" value="1"/>
</dbReference>
<reference evidence="3 4" key="1">
    <citation type="submission" date="2023-04" db="EMBL/GenBank/DDBJ databases">
        <title>Complete genome sequence of Alisedimentitalea scapharcae.</title>
        <authorList>
            <person name="Rong J.-C."/>
            <person name="Yi M.-L."/>
            <person name="Zhao Q."/>
        </authorList>
    </citation>
    <scope>NUCLEOTIDE SEQUENCE [LARGE SCALE GENOMIC DNA]</scope>
    <source>
        <strain evidence="3 4">KCTC 42119</strain>
        <plasmid evidence="3 4">unnamed3</plasmid>
    </source>
</reference>
<protein>
    <submittedName>
        <fullName evidence="3">Helix-turn-helix transcriptional regulator</fullName>
    </submittedName>
</protein>
<name>A0ABZ2Y045_9RHOB</name>
<dbReference type="SUPFAM" id="SSF47413">
    <property type="entry name" value="lambda repressor-like DNA-binding domains"/>
    <property type="match status" value="1"/>
</dbReference>
<feature type="domain" description="HTH cro/C1-type" evidence="2">
    <location>
        <begin position="17"/>
        <end position="70"/>
    </location>
</feature>
<feature type="compositionally biased region" description="Basic and acidic residues" evidence="1">
    <location>
        <begin position="85"/>
        <end position="95"/>
    </location>
</feature>
<sequence>MGSLQVKSALSQLGRDIQTARKRRRMSVADFCNRIGVSDKTLAKLERGDGGVRLETFAMALLALGLLDRLAEIADPSSDSTGIGLDREKLPERIRQRGPSASARTSKGTKATPANLKDTAKGPVAFDDDEGTAF</sequence>
<keyword evidence="3" id="KW-0614">Plasmid</keyword>
<keyword evidence="4" id="KW-1185">Reference proteome</keyword>
<gene>
    <name evidence="3" type="ORF">QEZ52_22690</name>
</gene>
<dbReference type="PROSITE" id="PS50943">
    <property type="entry name" value="HTH_CROC1"/>
    <property type="match status" value="1"/>
</dbReference>
<dbReference type="InterPro" id="IPR001387">
    <property type="entry name" value="Cro/C1-type_HTH"/>
</dbReference>
<evidence type="ECO:0000313" key="4">
    <source>
        <dbReference type="Proteomes" id="UP001623232"/>
    </source>
</evidence>